<keyword evidence="2 4" id="KW-0863">Zinc-finger</keyword>
<dbReference type="PROSITE" id="PS00028">
    <property type="entry name" value="ZINC_FINGER_C2H2_1"/>
    <property type="match status" value="2"/>
</dbReference>
<dbReference type="SUPFAM" id="SSF57667">
    <property type="entry name" value="beta-beta-alpha zinc fingers"/>
    <property type="match status" value="2"/>
</dbReference>
<feature type="domain" description="C2H2-type" evidence="6">
    <location>
        <begin position="499"/>
        <end position="526"/>
    </location>
</feature>
<evidence type="ECO:0000259" key="6">
    <source>
        <dbReference type="PROSITE" id="PS50157"/>
    </source>
</evidence>
<dbReference type="Pfam" id="PF00096">
    <property type="entry name" value="zf-C2H2"/>
    <property type="match status" value="3"/>
</dbReference>
<sequence length="615" mass="63707">MSDNTGLVFDAAAPGQAPAPDAPLKDFLLFSAGPAGAYAADPAPAAHDAEHAAGPASLESLLAPAQDPDPQAVAAAVQALSAHAAGFAPQAPQQPAGLAVSMSHSLSPFVAPMSTPQAPLAHDFAASAAAAAAAIAAVAAVSPMAPPISNPPLLHHRPSMTLLDPSGNMIASTFPSSQADMLQRSARSGSVTGLESFAGLHVDPAVGGAHGTRVVVVPSPYIHAIPSPINSPFVSPFTSPFQSPMDSPFRSPMASPYAHFGHGHQRAVSIGAAEQPSNAIVDFLKPPSTLAGPGLIYGSAGPHATAQAAAQAAAAANAAAATAAAAAAAFAAPLPHSAAASAHSPLGVAAASDLAHAGFHGGQPRQSQAPQTAAPQRQKTFEDFLAENGLLDSHQPSEISGASTFVMPSAAASATASYESIGGRGDKSPEDDGHGETADDSRDEREGVHDSVPEGKFWITLKTPLQTLYQCPYPDCLKTFTRPYNLKSHYRSHTGERPFKCDTCNQAFARKHDLKRHQKLHEGQKPFSCPACKKGFARSDALRRHLRPIEGNKESTCALRLRLIVEMAKNRTIADIPRLAQEVESKDLDLMERMIRGDLDEVLSVAFNEDPAIPA</sequence>
<dbReference type="InterPro" id="IPR013087">
    <property type="entry name" value="Znf_C2H2_type"/>
</dbReference>
<evidence type="ECO:0000256" key="3">
    <source>
        <dbReference type="ARBA" id="ARBA00022833"/>
    </source>
</evidence>
<proteinExistence type="predicted"/>
<feature type="compositionally biased region" description="Polar residues" evidence="5">
    <location>
        <begin position="364"/>
        <end position="377"/>
    </location>
</feature>
<evidence type="ECO:0000256" key="5">
    <source>
        <dbReference type="SAM" id="MobiDB-lite"/>
    </source>
</evidence>
<dbReference type="PANTHER" id="PTHR23235:SF120">
    <property type="entry name" value="KRUPPEL-LIKE FACTOR 15"/>
    <property type="match status" value="1"/>
</dbReference>
<dbReference type="PROSITE" id="PS50157">
    <property type="entry name" value="ZINC_FINGER_C2H2_2"/>
    <property type="match status" value="3"/>
</dbReference>
<organism evidence="7 8">
    <name type="scientific">Polyrhizophydium stewartii</name>
    <dbReference type="NCBI Taxonomy" id="2732419"/>
    <lineage>
        <taxon>Eukaryota</taxon>
        <taxon>Fungi</taxon>
        <taxon>Fungi incertae sedis</taxon>
        <taxon>Chytridiomycota</taxon>
        <taxon>Chytridiomycota incertae sedis</taxon>
        <taxon>Chytridiomycetes</taxon>
        <taxon>Rhizophydiales</taxon>
        <taxon>Rhizophydiales incertae sedis</taxon>
        <taxon>Polyrhizophydium</taxon>
    </lineage>
</organism>
<dbReference type="SMART" id="SM00355">
    <property type="entry name" value="ZnF_C2H2"/>
    <property type="match status" value="3"/>
</dbReference>
<name>A0ABR4N9R8_9FUNG</name>
<dbReference type="InterPro" id="IPR036236">
    <property type="entry name" value="Znf_C2H2_sf"/>
</dbReference>
<feature type="region of interest" description="Disordered" evidence="5">
    <location>
        <begin position="416"/>
        <end position="451"/>
    </location>
</feature>
<evidence type="ECO:0000256" key="2">
    <source>
        <dbReference type="ARBA" id="ARBA00022771"/>
    </source>
</evidence>
<evidence type="ECO:0000313" key="8">
    <source>
        <dbReference type="Proteomes" id="UP001527925"/>
    </source>
</evidence>
<feature type="domain" description="C2H2-type" evidence="6">
    <location>
        <begin position="527"/>
        <end position="554"/>
    </location>
</feature>
<evidence type="ECO:0000256" key="4">
    <source>
        <dbReference type="PROSITE-ProRule" id="PRU00042"/>
    </source>
</evidence>
<keyword evidence="3" id="KW-0862">Zinc</keyword>
<reference evidence="7 8" key="1">
    <citation type="submission" date="2023-09" db="EMBL/GenBank/DDBJ databases">
        <title>Pangenome analysis of Batrachochytrium dendrobatidis and related Chytrids.</title>
        <authorList>
            <person name="Yacoub M.N."/>
            <person name="Stajich J.E."/>
            <person name="James T.Y."/>
        </authorList>
    </citation>
    <scope>NUCLEOTIDE SEQUENCE [LARGE SCALE GENOMIC DNA]</scope>
    <source>
        <strain evidence="7 8">JEL0888</strain>
    </source>
</reference>
<keyword evidence="1" id="KW-0479">Metal-binding</keyword>
<comment type="caution">
    <text evidence="7">The sequence shown here is derived from an EMBL/GenBank/DDBJ whole genome shotgun (WGS) entry which is preliminary data.</text>
</comment>
<dbReference type="Proteomes" id="UP001527925">
    <property type="component" value="Unassembled WGS sequence"/>
</dbReference>
<feature type="compositionally biased region" description="Basic and acidic residues" evidence="5">
    <location>
        <begin position="424"/>
        <end position="451"/>
    </location>
</feature>
<feature type="region of interest" description="Disordered" evidence="5">
    <location>
        <begin position="357"/>
        <end position="377"/>
    </location>
</feature>
<gene>
    <name evidence="7" type="ORF">HK105_204023</name>
</gene>
<keyword evidence="8" id="KW-1185">Reference proteome</keyword>
<protein>
    <recommendedName>
        <fullName evidence="6">C2H2-type domain-containing protein</fullName>
    </recommendedName>
</protein>
<dbReference type="Gene3D" id="3.30.160.60">
    <property type="entry name" value="Classic Zinc Finger"/>
    <property type="match status" value="3"/>
</dbReference>
<dbReference type="PANTHER" id="PTHR23235">
    <property type="entry name" value="KRUEPPEL-LIKE TRANSCRIPTION FACTOR"/>
    <property type="match status" value="1"/>
</dbReference>
<evidence type="ECO:0000256" key="1">
    <source>
        <dbReference type="ARBA" id="ARBA00022723"/>
    </source>
</evidence>
<accession>A0ABR4N9R8</accession>
<feature type="domain" description="C2H2-type" evidence="6">
    <location>
        <begin position="469"/>
        <end position="498"/>
    </location>
</feature>
<evidence type="ECO:0000313" key="7">
    <source>
        <dbReference type="EMBL" id="KAL2916267.1"/>
    </source>
</evidence>
<dbReference type="EMBL" id="JADGIZ020000017">
    <property type="protein sequence ID" value="KAL2916267.1"/>
    <property type="molecule type" value="Genomic_DNA"/>
</dbReference>